<sequence length="98" mass="11679">MSHTQNYQEWRHHIQPFLNSKLEEFHSLGLKRLTMNELWTFIEETMEKKDKSLKLHEFVNHVMGLSVNDYMNKLRKDMFKGSASFLEENLPGLNNPAE</sequence>
<dbReference type="Proteomes" id="UP001596505">
    <property type="component" value="Unassembled WGS sequence"/>
</dbReference>
<dbReference type="RefSeq" id="WP_380965681.1">
    <property type="nucleotide sequence ID" value="NZ_JBHTCO010000011.1"/>
</dbReference>
<comment type="caution">
    <text evidence="1">The sequence shown here is derived from an EMBL/GenBank/DDBJ whole genome shotgun (WGS) entry which is preliminary data.</text>
</comment>
<dbReference type="InterPro" id="IPR025716">
    <property type="entry name" value="Post-transcriptional_regulator"/>
</dbReference>
<evidence type="ECO:0000313" key="1">
    <source>
        <dbReference type="EMBL" id="MFC7393218.1"/>
    </source>
</evidence>
<protein>
    <submittedName>
        <fullName evidence="1">Post-transcriptional regulator</fullName>
    </submittedName>
</protein>
<accession>A0ABW2Q0R0</accession>
<gene>
    <name evidence="1" type="ORF">ACFQRG_09595</name>
</gene>
<dbReference type="Pfam" id="PF13797">
    <property type="entry name" value="Post_transc_reg"/>
    <property type="match status" value="1"/>
</dbReference>
<organism evidence="1 2">
    <name type="scientific">Scopulibacillus cellulosilyticus</name>
    <dbReference type="NCBI Taxonomy" id="2665665"/>
    <lineage>
        <taxon>Bacteria</taxon>
        <taxon>Bacillati</taxon>
        <taxon>Bacillota</taxon>
        <taxon>Bacilli</taxon>
        <taxon>Bacillales</taxon>
        <taxon>Sporolactobacillaceae</taxon>
        <taxon>Scopulibacillus</taxon>
    </lineage>
</organism>
<evidence type="ECO:0000313" key="2">
    <source>
        <dbReference type="Proteomes" id="UP001596505"/>
    </source>
</evidence>
<keyword evidence="2" id="KW-1185">Reference proteome</keyword>
<proteinExistence type="predicted"/>
<name>A0ABW2Q0R0_9BACL</name>
<dbReference type="EMBL" id="JBHTCO010000011">
    <property type="protein sequence ID" value="MFC7393218.1"/>
    <property type="molecule type" value="Genomic_DNA"/>
</dbReference>
<reference evidence="2" key="1">
    <citation type="journal article" date="2019" name="Int. J. Syst. Evol. Microbiol.">
        <title>The Global Catalogue of Microorganisms (GCM) 10K type strain sequencing project: providing services to taxonomists for standard genome sequencing and annotation.</title>
        <authorList>
            <consortium name="The Broad Institute Genomics Platform"/>
            <consortium name="The Broad Institute Genome Sequencing Center for Infectious Disease"/>
            <person name="Wu L."/>
            <person name="Ma J."/>
        </authorList>
    </citation>
    <scope>NUCLEOTIDE SEQUENCE [LARGE SCALE GENOMIC DNA]</scope>
    <source>
        <strain evidence="2">CGMCC 1.16305</strain>
    </source>
</reference>